<feature type="domain" description="DUF6590" evidence="2">
    <location>
        <begin position="259"/>
        <end position="405"/>
    </location>
</feature>
<reference evidence="3" key="2">
    <citation type="journal article" date="2022" name="Microb. Genom.">
        <title>A chromosome-scale genome assembly of the tomato pathogen Cladosporium fulvum reveals a compartmentalized genome architecture and the presence of a dispensable chromosome.</title>
        <authorList>
            <person name="Zaccaron A.Z."/>
            <person name="Chen L.H."/>
            <person name="Samaras A."/>
            <person name="Stergiopoulos I."/>
        </authorList>
    </citation>
    <scope>NUCLEOTIDE SEQUENCE</scope>
    <source>
        <strain evidence="3">Race5_Kim</strain>
    </source>
</reference>
<dbReference type="Proteomes" id="UP000756132">
    <property type="component" value="Chromosome 1"/>
</dbReference>
<gene>
    <name evidence="3" type="ORF">CLAFUR5_02238</name>
</gene>
<protein>
    <recommendedName>
        <fullName evidence="2">DUF6590 domain-containing protein</fullName>
    </recommendedName>
</protein>
<dbReference type="RefSeq" id="XP_047755568.1">
    <property type="nucleotide sequence ID" value="XM_047901386.1"/>
</dbReference>
<evidence type="ECO:0000313" key="3">
    <source>
        <dbReference type="EMBL" id="UJO11202.1"/>
    </source>
</evidence>
<name>A0A9Q8L5J1_PASFU</name>
<feature type="region of interest" description="Disordered" evidence="1">
    <location>
        <begin position="1"/>
        <end position="173"/>
    </location>
</feature>
<evidence type="ECO:0000256" key="1">
    <source>
        <dbReference type="SAM" id="MobiDB-lite"/>
    </source>
</evidence>
<sequence>MHQEGSPMHNYARSIAALRSATSQKPTRIEDMPGNFGDTQNRQGGAWNNGPPTNGSIAPAAAHPAAAAPRPTVGFGNTMPQRPSSLHPGAVGRPVGTAYRPRPSQVGQGRRGPPSQTPGQLGGGFRAPPSQNGGGFPGARPNLAGGPRPVPQTQPARPQPPPQSQVGQPQAPAVGINDLPQVFQNLNLGMYSNVPAAPAGATSSILPYPLPPQSKLTTFPVRPTNAPTGWSTNYPMANSKRYKWFVNNVCFKSPYKRWTFDKGDVIAVPYHVANMNENLDIAAANGGCRETKFGPILSKQRMCIVLWKHHECMTCLPLYSHGHRGIAAKQGDREEDYIEVLDLALKSTFIPQGSKKPLEHIHWSHPHGYLTADTICHLTGAMKVSWQEPILHLGRVTKLSYDSLVKYHKALMRKAELEKPDKEWPAAGVNPKISHDDY</sequence>
<dbReference type="OrthoDB" id="3438983at2759"/>
<feature type="compositionally biased region" description="Low complexity" evidence="1">
    <location>
        <begin position="58"/>
        <end position="71"/>
    </location>
</feature>
<feature type="compositionally biased region" description="Pro residues" evidence="1">
    <location>
        <begin position="148"/>
        <end position="163"/>
    </location>
</feature>
<dbReference type="GeneID" id="71982116"/>
<keyword evidence="4" id="KW-1185">Reference proteome</keyword>
<dbReference type="Pfam" id="PF20233">
    <property type="entry name" value="DUF6590"/>
    <property type="match status" value="1"/>
</dbReference>
<dbReference type="AlphaFoldDB" id="A0A9Q8L5J1"/>
<proteinExistence type="predicted"/>
<dbReference type="EMBL" id="CP090163">
    <property type="protein sequence ID" value="UJO11202.1"/>
    <property type="molecule type" value="Genomic_DNA"/>
</dbReference>
<evidence type="ECO:0000313" key="4">
    <source>
        <dbReference type="Proteomes" id="UP000756132"/>
    </source>
</evidence>
<accession>A0A9Q8L5J1</accession>
<dbReference type="InterPro" id="IPR046497">
    <property type="entry name" value="DUF6590"/>
</dbReference>
<organism evidence="3 4">
    <name type="scientific">Passalora fulva</name>
    <name type="common">Tomato leaf mold</name>
    <name type="synonym">Cladosporium fulvum</name>
    <dbReference type="NCBI Taxonomy" id="5499"/>
    <lineage>
        <taxon>Eukaryota</taxon>
        <taxon>Fungi</taxon>
        <taxon>Dikarya</taxon>
        <taxon>Ascomycota</taxon>
        <taxon>Pezizomycotina</taxon>
        <taxon>Dothideomycetes</taxon>
        <taxon>Dothideomycetidae</taxon>
        <taxon>Mycosphaerellales</taxon>
        <taxon>Mycosphaerellaceae</taxon>
        <taxon>Fulvia</taxon>
    </lineage>
</organism>
<dbReference type="KEGG" id="ffu:CLAFUR5_02238"/>
<evidence type="ECO:0000259" key="2">
    <source>
        <dbReference type="Pfam" id="PF20233"/>
    </source>
</evidence>
<reference evidence="3" key="1">
    <citation type="submission" date="2021-12" db="EMBL/GenBank/DDBJ databases">
        <authorList>
            <person name="Zaccaron A."/>
            <person name="Stergiopoulos I."/>
        </authorList>
    </citation>
    <scope>NUCLEOTIDE SEQUENCE</scope>
    <source>
        <strain evidence="3">Race5_Kim</strain>
    </source>
</reference>